<organism evidence="1 2">
    <name type="scientific">Microtetraspora glauca</name>
    <dbReference type="NCBI Taxonomy" id="1996"/>
    <lineage>
        <taxon>Bacteria</taxon>
        <taxon>Bacillati</taxon>
        <taxon>Actinomycetota</taxon>
        <taxon>Actinomycetes</taxon>
        <taxon>Streptosporangiales</taxon>
        <taxon>Streptosporangiaceae</taxon>
        <taxon>Microtetraspora</taxon>
    </lineage>
</organism>
<accession>A0ABV3GP20</accession>
<name>A0ABV3GP20_MICGL</name>
<comment type="caution">
    <text evidence="1">The sequence shown here is derived from an EMBL/GenBank/DDBJ whole genome shotgun (WGS) entry which is preliminary data.</text>
</comment>
<keyword evidence="2" id="KW-1185">Reference proteome</keyword>
<evidence type="ECO:0000313" key="1">
    <source>
        <dbReference type="EMBL" id="MEV0973374.1"/>
    </source>
</evidence>
<dbReference type="Proteomes" id="UP001551675">
    <property type="component" value="Unassembled WGS sequence"/>
</dbReference>
<gene>
    <name evidence="1" type="ORF">AB0I59_32630</name>
</gene>
<dbReference type="Pfam" id="PF19730">
    <property type="entry name" value="DUF6221"/>
    <property type="match status" value="1"/>
</dbReference>
<dbReference type="RefSeq" id="WP_358138990.1">
    <property type="nucleotide sequence ID" value="NZ_JBFALK010000021.1"/>
</dbReference>
<sequence>MDDLIAFLRARIAEAEEIAGRCEPGHWFSSRRADDPVSFARPGVYGRAYMEVRDCEQPQVAATVNVRCERHIVHNDPARVLNDLAAKRERLTYLAHVVYGSWVDVGEHAQAEHLLRLEAAAYGWHSDYRPEWRD</sequence>
<dbReference type="EMBL" id="JBFALK010000021">
    <property type="protein sequence ID" value="MEV0973374.1"/>
    <property type="molecule type" value="Genomic_DNA"/>
</dbReference>
<reference evidence="1 2" key="1">
    <citation type="submission" date="2024-06" db="EMBL/GenBank/DDBJ databases">
        <title>The Natural Products Discovery Center: Release of the First 8490 Sequenced Strains for Exploring Actinobacteria Biosynthetic Diversity.</title>
        <authorList>
            <person name="Kalkreuter E."/>
            <person name="Kautsar S.A."/>
            <person name="Yang D."/>
            <person name="Bader C.D."/>
            <person name="Teijaro C.N."/>
            <person name="Fluegel L."/>
            <person name="Davis C.M."/>
            <person name="Simpson J.R."/>
            <person name="Lauterbach L."/>
            <person name="Steele A.D."/>
            <person name="Gui C."/>
            <person name="Meng S."/>
            <person name="Li G."/>
            <person name="Viehrig K."/>
            <person name="Ye F."/>
            <person name="Su P."/>
            <person name="Kiefer A.F."/>
            <person name="Nichols A."/>
            <person name="Cepeda A.J."/>
            <person name="Yan W."/>
            <person name="Fan B."/>
            <person name="Jiang Y."/>
            <person name="Adhikari A."/>
            <person name="Zheng C.-J."/>
            <person name="Schuster L."/>
            <person name="Cowan T.M."/>
            <person name="Smanski M.J."/>
            <person name="Chevrette M.G."/>
            <person name="De Carvalho L.P.S."/>
            <person name="Shen B."/>
        </authorList>
    </citation>
    <scope>NUCLEOTIDE SEQUENCE [LARGE SCALE GENOMIC DNA]</scope>
    <source>
        <strain evidence="1 2">NPDC050100</strain>
    </source>
</reference>
<protein>
    <submittedName>
        <fullName evidence="1">DUF6221 family protein</fullName>
    </submittedName>
</protein>
<dbReference type="InterPro" id="IPR046193">
    <property type="entry name" value="DUF6221"/>
</dbReference>
<proteinExistence type="predicted"/>
<evidence type="ECO:0000313" key="2">
    <source>
        <dbReference type="Proteomes" id="UP001551675"/>
    </source>
</evidence>